<keyword evidence="6" id="KW-1185">Reference proteome</keyword>
<dbReference type="Pfam" id="PF04098">
    <property type="entry name" value="Rad52_Rad22"/>
    <property type="match status" value="1"/>
</dbReference>
<protein>
    <submittedName>
        <fullName evidence="5">RAD52 family DNA repair protein</fullName>
    </submittedName>
</protein>
<sequence length="180" mass="20404">MNLELLTKQFPREQIKSRQGKKGMTYYYVPATSVIERLNQALNFNWSFTVVKEYIFENEVVVLGELKIGNEIVKQAFGNSPINGSIGDALKSATSDSIRKNAAALNVPAIFHTPSNTAEQQGNNQQSSPQFPQQQQQTDNPYRCSECNAGITKQIHDYSFRTFNKVLCMKHQQEARKQAR</sequence>
<organism evidence="5 6">
    <name type="scientific">Brevibacillus ruminantium</name>
    <dbReference type="NCBI Taxonomy" id="2950604"/>
    <lineage>
        <taxon>Bacteria</taxon>
        <taxon>Bacillati</taxon>
        <taxon>Bacillota</taxon>
        <taxon>Bacilli</taxon>
        <taxon>Bacillales</taxon>
        <taxon>Paenibacillaceae</taxon>
        <taxon>Brevibacillus</taxon>
    </lineage>
</organism>
<keyword evidence="2" id="KW-0227">DNA damage</keyword>
<keyword evidence="3" id="KW-0234">DNA repair</keyword>
<proteinExistence type="inferred from homology"/>
<evidence type="ECO:0000313" key="5">
    <source>
        <dbReference type="EMBL" id="USG65108.1"/>
    </source>
</evidence>
<gene>
    <name evidence="5" type="ORF">NDK47_23790</name>
</gene>
<reference evidence="5" key="1">
    <citation type="submission" date="2022-06" db="EMBL/GenBank/DDBJ databases">
        <title>Genome sequencing of Brevibacillus sp. BB3-R1.</title>
        <authorList>
            <person name="Heo J."/>
            <person name="Lee D."/>
            <person name="Won M."/>
            <person name="Han B.-H."/>
            <person name="Hong S.-B."/>
            <person name="Kwon S.-W."/>
        </authorList>
    </citation>
    <scope>NUCLEOTIDE SEQUENCE</scope>
    <source>
        <strain evidence="5">BB3-R1</strain>
    </source>
</reference>
<comment type="similarity">
    <text evidence="1">Belongs to the RAD52 family.</text>
</comment>
<dbReference type="EMBL" id="CP098755">
    <property type="protein sequence ID" value="USG65108.1"/>
    <property type="molecule type" value="Genomic_DNA"/>
</dbReference>
<evidence type="ECO:0000256" key="3">
    <source>
        <dbReference type="ARBA" id="ARBA00023204"/>
    </source>
</evidence>
<accession>A0ABY4WG56</accession>
<evidence type="ECO:0000313" key="6">
    <source>
        <dbReference type="Proteomes" id="UP001056500"/>
    </source>
</evidence>
<dbReference type="InterPro" id="IPR042525">
    <property type="entry name" value="Rad52_Rad59_Rad22_sf"/>
</dbReference>
<feature type="region of interest" description="Disordered" evidence="4">
    <location>
        <begin position="114"/>
        <end position="141"/>
    </location>
</feature>
<evidence type="ECO:0000256" key="2">
    <source>
        <dbReference type="ARBA" id="ARBA00022763"/>
    </source>
</evidence>
<name>A0ABY4WG56_9BACL</name>
<evidence type="ECO:0000256" key="1">
    <source>
        <dbReference type="ARBA" id="ARBA00006638"/>
    </source>
</evidence>
<dbReference type="InterPro" id="IPR041247">
    <property type="entry name" value="Rad52_fam"/>
</dbReference>
<dbReference type="Proteomes" id="UP001056500">
    <property type="component" value="Chromosome"/>
</dbReference>
<evidence type="ECO:0000256" key="4">
    <source>
        <dbReference type="SAM" id="MobiDB-lite"/>
    </source>
</evidence>
<dbReference type="RefSeq" id="WP_251872214.1">
    <property type="nucleotide sequence ID" value="NZ_CP098755.1"/>
</dbReference>
<feature type="compositionally biased region" description="Low complexity" evidence="4">
    <location>
        <begin position="120"/>
        <end position="137"/>
    </location>
</feature>
<dbReference type="Gene3D" id="3.30.390.80">
    <property type="entry name" value="DNA repair protein Rad52/59/22"/>
    <property type="match status" value="1"/>
</dbReference>